<accession>A0ABQ1NHU0</accession>
<reference evidence="7" key="1">
    <citation type="journal article" date="2019" name="Int. J. Syst. Evol. Microbiol.">
        <title>The Global Catalogue of Microorganisms (GCM) 10K type strain sequencing project: providing services to taxonomists for standard genome sequencing and annotation.</title>
        <authorList>
            <consortium name="The Broad Institute Genomics Platform"/>
            <consortium name="The Broad Institute Genome Sequencing Center for Infectious Disease"/>
            <person name="Wu L."/>
            <person name="Ma J."/>
        </authorList>
    </citation>
    <scope>NUCLEOTIDE SEQUENCE [LARGE SCALE GENOMIC DNA]</scope>
    <source>
        <strain evidence="7">CGMCC 1.15480</strain>
    </source>
</reference>
<comment type="similarity">
    <text evidence="4">Belongs to the carotenoid/retinoid oxidoreductase family.</text>
</comment>
<evidence type="ECO:0000313" key="7">
    <source>
        <dbReference type="Proteomes" id="UP000597761"/>
    </source>
</evidence>
<sequence>MTAGTAGTAGADAPRRVAVIGGGISGLAVAGMLARLGHEVTVLEQQESVGGRAGRWSADGFRFDTGPSWYLMPEVFDHWFALMGSSADAELDLQRLDPGYRVYFRDGGPPADIPAGRERAMALFEEYEPGAGARLARYLDSAADAYRLALAHFLYTSYQSFRPLLNREVLTGLPRLARLLTESLQHRAARTVKDRRLRQLLGYPAVFLASAPDRTPSLYHLLSHLDLQDGVFYPRGGFAALIDAVERLTREAGASIRTGATVTAIGTEPVRAGGVGGRRRARVTGVRYRTADGAEHHLAADAVISAADLHHTETALLPRELQTLPERFWRRRLPGPGAVLLLLGVRGELPQLAHHTLVFTEDWDANFDAIFGREKRIPEPASMYVSRTSATDPDAAPPGHENLFVLVPVPADPGLGRGGVGGAGDPGLEAAADRMIAQLAADLDVPDLAERIVTRRVIGPGDFAADLNAWSGTSLGPAHTLRQSAFLRGPVVSSRVDGLAYCGSSTQPGVGLPMCLISAENVVKRLHGDLSTVPLRAPLDAASFRVGRR</sequence>
<dbReference type="InterPro" id="IPR014105">
    <property type="entry name" value="Carotenoid/retinoid_OxRdtase"/>
</dbReference>
<organism evidence="6 7">
    <name type="scientific">Tersicoccus solisilvae</name>
    <dbReference type="NCBI Taxonomy" id="1882339"/>
    <lineage>
        <taxon>Bacteria</taxon>
        <taxon>Bacillati</taxon>
        <taxon>Actinomycetota</taxon>
        <taxon>Actinomycetes</taxon>
        <taxon>Micrococcales</taxon>
        <taxon>Micrococcaceae</taxon>
        <taxon>Tersicoccus</taxon>
    </lineage>
</organism>
<dbReference type="InterPro" id="IPR002937">
    <property type="entry name" value="Amino_oxidase"/>
</dbReference>
<dbReference type="SUPFAM" id="SSF51905">
    <property type="entry name" value="FAD/NAD(P)-binding domain"/>
    <property type="match status" value="1"/>
</dbReference>
<evidence type="ECO:0000256" key="2">
    <source>
        <dbReference type="ARBA" id="ARBA00022746"/>
    </source>
</evidence>
<evidence type="ECO:0000313" key="6">
    <source>
        <dbReference type="EMBL" id="GGC77632.1"/>
    </source>
</evidence>
<dbReference type="PANTHER" id="PTHR43734">
    <property type="entry name" value="PHYTOENE DESATURASE"/>
    <property type="match status" value="1"/>
</dbReference>
<evidence type="ECO:0000256" key="4">
    <source>
        <dbReference type="RuleBase" id="RU362075"/>
    </source>
</evidence>
<dbReference type="PANTHER" id="PTHR43734:SF1">
    <property type="entry name" value="PHYTOENE DESATURASE"/>
    <property type="match status" value="1"/>
</dbReference>
<comment type="pathway">
    <text evidence="1 4">Carotenoid biosynthesis.</text>
</comment>
<dbReference type="Proteomes" id="UP000597761">
    <property type="component" value="Unassembled WGS sequence"/>
</dbReference>
<dbReference type="NCBIfam" id="TIGR02734">
    <property type="entry name" value="crtI_fam"/>
    <property type="match status" value="1"/>
</dbReference>
<dbReference type="PRINTS" id="PR00419">
    <property type="entry name" value="ADXRDTASE"/>
</dbReference>
<dbReference type="Gene3D" id="3.50.50.60">
    <property type="entry name" value="FAD/NAD(P)-binding domain"/>
    <property type="match status" value="2"/>
</dbReference>
<proteinExistence type="inferred from homology"/>
<keyword evidence="7" id="KW-1185">Reference proteome</keyword>
<keyword evidence="3 4" id="KW-0560">Oxidoreductase</keyword>
<protein>
    <submittedName>
        <fullName evidence="6">Phytoene desaturase</fullName>
    </submittedName>
</protein>
<dbReference type="InterPro" id="IPR036188">
    <property type="entry name" value="FAD/NAD-bd_sf"/>
</dbReference>
<feature type="domain" description="Amine oxidase" evidence="5">
    <location>
        <begin position="24"/>
        <end position="526"/>
    </location>
</feature>
<evidence type="ECO:0000259" key="5">
    <source>
        <dbReference type="Pfam" id="PF01593"/>
    </source>
</evidence>
<evidence type="ECO:0000256" key="1">
    <source>
        <dbReference type="ARBA" id="ARBA00004829"/>
    </source>
</evidence>
<name>A0ABQ1NHU0_9MICC</name>
<dbReference type="RefSeq" id="WP_188664496.1">
    <property type="nucleotide sequence ID" value="NZ_BMJI01000001.1"/>
</dbReference>
<dbReference type="EMBL" id="BMJI01000001">
    <property type="protein sequence ID" value="GGC77632.1"/>
    <property type="molecule type" value="Genomic_DNA"/>
</dbReference>
<keyword evidence="2 4" id="KW-0125">Carotenoid biosynthesis</keyword>
<evidence type="ECO:0000256" key="3">
    <source>
        <dbReference type="ARBA" id="ARBA00023002"/>
    </source>
</evidence>
<dbReference type="Pfam" id="PF01593">
    <property type="entry name" value="Amino_oxidase"/>
    <property type="match status" value="1"/>
</dbReference>
<comment type="caution">
    <text evidence="6">The sequence shown here is derived from an EMBL/GenBank/DDBJ whole genome shotgun (WGS) entry which is preliminary data.</text>
</comment>
<gene>
    <name evidence="6" type="ORF">GCM10011512_00190</name>
</gene>